<sequence>MDMNECRLSDRMLKYLSPVRVVSRRIRGPYHTNCTRPIPSQRLHQIEQSPVDKQGLWINDVISILVHVHPSDTIGNETRQTRQRVSSHQQSSGSVVGPRRGVKLCAVQSAMVHEWAFGSESPY</sequence>
<name>A0A4Y2BN72_ARAVE</name>
<comment type="caution">
    <text evidence="2">The sequence shown here is derived from an EMBL/GenBank/DDBJ whole genome shotgun (WGS) entry which is preliminary data.</text>
</comment>
<evidence type="ECO:0000313" key="2">
    <source>
        <dbReference type="EMBL" id="GBL92875.1"/>
    </source>
</evidence>
<evidence type="ECO:0000313" key="3">
    <source>
        <dbReference type="Proteomes" id="UP000499080"/>
    </source>
</evidence>
<gene>
    <name evidence="2" type="ORF">AVEN_54543_1</name>
</gene>
<protein>
    <submittedName>
        <fullName evidence="2">Uncharacterized protein</fullName>
    </submittedName>
</protein>
<dbReference type="EMBL" id="BGPR01000090">
    <property type="protein sequence ID" value="GBL92875.1"/>
    <property type="molecule type" value="Genomic_DNA"/>
</dbReference>
<feature type="region of interest" description="Disordered" evidence="1">
    <location>
        <begin position="73"/>
        <end position="97"/>
    </location>
</feature>
<dbReference type="AlphaFoldDB" id="A0A4Y2BN72"/>
<keyword evidence="3" id="KW-1185">Reference proteome</keyword>
<dbReference type="Proteomes" id="UP000499080">
    <property type="component" value="Unassembled WGS sequence"/>
</dbReference>
<organism evidence="2 3">
    <name type="scientific">Araneus ventricosus</name>
    <name type="common">Orbweaver spider</name>
    <name type="synonym">Epeira ventricosa</name>
    <dbReference type="NCBI Taxonomy" id="182803"/>
    <lineage>
        <taxon>Eukaryota</taxon>
        <taxon>Metazoa</taxon>
        <taxon>Ecdysozoa</taxon>
        <taxon>Arthropoda</taxon>
        <taxon>Chelicerata</taxon>
        <taxon>Arachnida</taxon>
        <taxon>Araneae</taxon>
        <taxon>Araneomorphae</taxon>
        <taxon>Entelegynae</taxon>
        <taxon>Araneoidea</taxon>
        <taxon>Araneidae</taxon>
        <taxon>Araneus</taxon>
    </lineage>
</organism>
<evidence type="ECO:0000256" key="1">
    <source>
        <dbReference type="SAM" id="MobiDB-lite"/>
    </source>
</evidence>
<reference evidence="2 3" key="1">
    <citation type="journal article" date="2019" name="Sci. Rep.">
        <title>Orb-weaving spider Araneus ventricosus genome elucidates the spidroin gene catalogue.</title>
        <authorList>
            <person name="Kono N."/>
            <person name="Nakamura H."/>
            <person name="Ohtoshi R."/>
            <person name="Moran D.A.P."/>
            <person name="Shinohara A."/>
            <person name="Yoshida Y."/>
            <person name="Fujiwara M."/>
            <person name="Mori M."/>
            <person name="Tomita M."/>
            <person name="Arakawa K."/>
        </authorList>
    </citation>
    <scope>NUCLEOTIDE SEQUENCE [LARGE SCALE GENOMIC DNA]</scope>
</reference>
<proteinExistence type="predicted"/>
<accession>A0A4Y2BN72</accession>
<feature type="compositionally biased region" description="Low complexity" evidence="1">
    <location>
        <begin position="83"/>
        <end position="97"/>
    </location>
</feature>